<feature type="non-terminal residue" evidence="1">
    <location>
        <position position="1"/>
    </location>
</feature>
<reference evidence="1" key="1">
    <citation type="journal article" date="2014" name="Front. Microbiol.">
        <title>High frequency of phylogenetically diverse reductive dehalogenase-homologous genes in deep subseafloor sedimentary metagenomes.</title>
        <authorList>
            <person name="Kawai M."/>
            <person name="Futagami T."/>
            <person name="Toyoda A."/>
            <person name="Takaki Y."/>
            <person name="Nishi S."/>
            <person name="Hori S."/>
            <person name="Arai W."/>
            <person name="Tsubouchi T."/>
            <person name="Morono Y."/>
            <person name="Uchiyama I."/>
            <person name="Ito T."/>
            <person name="Fujiyama A."/>
            <person name="Inagaki F."/>
            <person name="Takami H."/>
        </authorList>
    </citation>
    <scope>NUCLEOTIDE SEQUENCE</scope>
    <source>
        <strain evidence="1">Expedition CK06-06</strain>
    </source>
</reference>
<accession>X1D938</accession>
<sequence>DNPSPDRDEFFSLEKMVENRLFGDTTSSEWILVHTMLEEGKYAFKNENCPTCVVDE</sequence>
<dbReference type="AlphaFoldDB" id="X1D938"/>
<comment type="caution">
    <text evidence="1">The sequence shown here is derived from an EMBL/GenBank/DDBJ whole genome shotgun (WGS) entry which is preliminary data.</text>
</comment>
<protein>
    <submittedName>
        <fullName evidence="1">Uncharacterized protein</fullName>
    </submittedName>
</protein>
<evidence type="ECO:0000313" key="1">
    <source>
        <dbReference type="EMBL" id="GAH04815.1"/>
    </source>
</evidence>
<organism evidence="1">
    <name type="scientific">marine sediment metagenome</name>
    <dbReference type="NCBI Taxonomy" id="412755"/>
    <lineage>
        <taxon>unclassified sequences</taxon>
        <taxon>metagenomes</taxon>
        <taxon>ecological metagenomes</taxon>
    </lineage>
</organism>
<gene>
    <name evidence="1" type="ORF">S01H4_42328</name>
</gene>
<proteinExistence type="predicted"/>
<name>X1D938_9ZZZZ</name>
<dbReference type="EMBL" id="BART01023233">
    <property type="protein sequence ID" value="GAH04815.1"/>
    <property type="molecule type" value="Genomic_DNA"/>
</dbReference>